<reference evidence="3" key="2">
    <citation type="submission" date="2015-01" db="EMBL/GenBank/DDBJ databases">
        <title>Evolutionary Origins and Diversification of the Mycorrhizal Mutualists.</title>
        <authorList>
            <consortium name="DOE Joint Genome Institute"/>
            <consortium name="Mycorrhizal Genomics Consortium"/>
            <person name="Kohler A."/>
            <person name="Kuo A."/>
            <person name="Nagy L.G."/>
            <person name="Floudas D."/>
            <person name="Copeland A."/>
            <person name="Barry K.W."/>
            <person name="Cichocki N."/>
            <person name="Veneault-Fourrey C."/>
            <person name="LaButti K."/>
            <person name="Lindquist E.A."/>
            <person name="Lipzen A."/>
            <person name="Lundell T."/>
            <person name="Morin E."/>
            <person name="Murat C."/>
            <person name="Riley R."/>
            <person name="Ohm R."/>
            <person name="Sun H."/>
            <person name="Tunlid A."/>
            <person name="Henrissat B."/>
            <person name="Grigoriev I.V."/>
            <person name="Hibbett D.S."/>
            <person name="Martin F."/>
        </authorList>
    </citation>
    <scope>NUCLEOTIDE SEQUENCE [LARGE SCALE GENOMIC DNA]</scope>
    <source>
        <strain evidence="3">Ve08.2h10</strain>
    </source>
</reference>
<name>A0A0D0E2A1_9AGAM</name>
<feature type="compositionally biased region" description="Low complexity" evidence="1">
    <location>
        <begin position="96"/>
        <end position="105"/>
    </location>
</feature>
<evidence type="ECO:0000256" key="1">
    <source>
        <dbReference type="SAM" id="MobiDB-lite"/>
    </source>
</evidence>
<feature type="region of interest" description="Disordered" evidence="1">
    <location>
        <begin position="320"/>
        <end position="355"/>
    </location>
</feature>
<feature type="compositionally biased region" description="Polar residues" evidence="1">
    <location>
        <begin position="73"/>
        <end position="85"/>
    </location>
</feature>
<protein>
    <submittedName>
        <fullName evidence="2">Uncharacterized protein</fullName>
    </submittedName>
</protein>
<feature type="compositionally biased region" description="Low complexity" evidence="1">
    <location>
        <begin position="378"/>
        <end position="390"/>
    </location>
</feature>
<reference evidence="2 3" key="1">
    <citation type="submission" date="2014-04" db="EMBL/GenBank/DDBJ databases">
        <authorList>
            <consortium name="DOE Joint Genome Institute"/>
            <person name="Kuo A."/>
            <person name="Kohler A."/>
            <person name="Jargeat P."/>
            <person name="Nagy L.G."/>
            <person name="Floudas D."/>
            <person name="Copeland A."/>
            <person name="Barry K.W."/>
            <person name="Cichocki N."/>
            <person name="Veneault-Fourrey C."/>
            <person name="LaButti K."/>
            <person name="Lindquist E.A."/>
            <person name="Lipzen A."/>
            <person name="Lundell T."/>
            <person name="Morin E."/>
            <person name="Murat C."/>
            <person name="Sun H."/>
            <person name="Tunlid A."/>
            <person name="Henrissat B."/>
            <person name="Grigoriev I.V."/>
            <person name="Hibbett D.S."/>
            <person name="Martin F."/>
            <person name="Nordberg H.P."/>
            <person name="Cantor M.N."/>
            <person name="Hua S.X."/>
        </authorList>
    </citation>
    <scope>NUCLEOTIDE SEQUENCE [LARGE SCALE GENOMIC DNA]</scope>
    <source>
        <strain evidence="2 3">Ve08.2h10</strain>
    </source>
</reference>
<evidence type="ECO:0000313" key="3">
    <source>
        <dbReference type="Proteomes" id="UP000054538"/>
    </source>
</evidence>
<proteinExistence type="predicted"/>
<dbReference type="Proteomes" id="UP000054538">
    <property type="component" value="Unassembled WGS sequence"/>
</dbReference>
<organism evidence="2 3">
    <name type="scientific">Paxillus rubicundulus Ve08.2h10</name>
    <dbReference type="NCBI Taxonomy" id="930991"/>
    <lineage>
        <taxon>Eukaryota</taxon>
        <taxon>Fungi</taxon>
        <taxon>Dikarya</taxon>
        <taxon>Basidiomycota</taxon>
        <taxon>Agaricomycotina</taxon>
        <taxon>Agaricomycetes</taxon>
        <taxon>Agaricomycetidae</taxon>
        <taxon>Boletales</taxon>
        <taxon>Paxilineae</taxon>
        <taxon>Paxillaceae</taxon>
        <taxon>Paxillus</taxon>
    </lineage>
</organism>
<dbReference type="HOGENOM" id="CLU_657375_0_0_1"/>
<evidence type="ECO:0000313" key="2">
    <source>
        <dbReference type="EMBL" id="KIK94649.1"/>
    </source>
</evidence>
<feature type="region of interest" description="Disordered" evidence="1">
    <location>
        <begin position="375"/>
        <end position="402"/>
    </location>
</feature>
<dbReference type="InParanoid" id="A0A0D0E2A1"/>
<accession>A0A0D0E2A1</accession>
<feature type="compositionally biased region" description="Polar residues" evidence="1">
    <location>
        <begin position="336"/>
        <end position="352"/>
    </location>
</feature>
<sequence>MQSIQDQQNNILRAVIPLVPLMQSVPSQIDQIKMALSDMVSGAVSSMTKSIDGIKTTLASSDLTHGQERRFVRSSTQMPLSYKTASSSRRKRSRSMAHSSSNSPREINAALSSPSAGRDHGLRLSSSKRLRLDAPTHCLAPTHLSRQLSRPAWPPASIGSAPRRSGVVNLTAIPRTPQTPRQPLVDLIPPSELSNNMVPRATQNIAELTSPLVEYMRSDETLQPPGATSPSIVAQDSVSGPSLPWIPAREAPNDVQDSVVSLGQRQPILPVHAVDLPTTGSAAPNSSSDLSKDAISKAIKVEEVLRPGLSGIFSIPCSPLSPVPSPTPPQPLPNPDTTAASVIRPPTQQQSQAHHDEIAALHSRTSKSIREVIQAPHTSSNPLSSNSDTSQPKSMSLRDRRAQMSVVGTLVSTFRVSL</sequence>
<dbReference type="EMBL" id="KN825093">
    <property type="protein sequence ID" value="KIK94649.1"/>
    <property type="molecule type" value="Genomic_DNA"/>
</dbReference>
<dbReference type="AlphaFoldDB" id="A0A0D0E2A1"/>
<feature type="compositionally biased region" description="Pro residues" evidence="1">
    <location>
        <begin position="320"/>
        <end position="334"/>
    </location>
</feature>
<gene>
    <name evidence="2" type="ORF">PAXRUDRAFT_437362</name>
</gene>
<feature type="region of interest" description="Disordered" evidence="1">
    <location>
        <begin position="73"/>
        <end position="123"/>
    </location>
</feature>
<keyword evidence="3" id="KW-1185">Reference proteome</keyword>
<dbReference type="OrthoDB" id="3270311at2759"/>